<dbReference type="AlphaFoldDB" id="A0A238KF23"/>
<dbReference type="RefSeq" id="WP_097804765.1">
    <property type="nucleotide sequence ID" value="NZ_FXYH01000007.1"/>
</dbReference>
<dbReference type="EMBL" id="FXYH01000007">
    <property type="protein sequence ID" value="SMX41391.1"/>
    <property type="molecule type" value="Genomic_DNA"/>
</dbReference>
<keyword evidence="2" id="KW-1185">Reference proteome</keyword>
<protein>
    <submittedName>
        <fullName evidence="1">Uncharacterized protein</fullName>
    </submittedName>
</protein>
<evidence type="ECO:0000313" key="1">
    <source>
        <dbReference type="EMBL" id="SMX41391.1"/>
    </source>
</evidence>
<evidence type="ECO:0000313" key="2">
    <source>
        <dbReference type="Proteomes" id="UP000220836"/>
    </source>
</evidence>
<gene>
    <name evidence="1" type="ORF">PEV8663_02264</name>
</gene>
<dbReference type="Proteomes" id="UP000220836">
    <property type="component" value="Unassembled WGS sequence"/>
</dbReference>
<accession>A0A238KF23</accession>
<organism evidence="1 2">
    <name type="scientific">Pelagimonas varians</name>
    <dbReference type="NCBI Taxonomy" id="696760"/>
    <lineage>
        <taxon>Bacteria</taxon>
        <taxon>Pseudomonadati</taxon>
        <taxon>Pseudomonadota</taxon>
        <taxon>Alphaproteobacteria</taxon>
        <taxon>Rhodobacterales</taxon>
        <taxon>Roseobacteraceae</taxon>
        <taxon>Pelagimonas</taxon>
    </lineage>
</organism>
<name>A0A238KF23_9RHOB</name>
<sequence length="128" mass="13524">MTQLVLNALTDHYNRLRLQCYVVPGITQADGGPLEIYYDPPTNAQGNEIQTRAKGNTALTTLYTVLLLAKDKDGNRLFDDSAGTVQALTENVPGRVLTGIAAAIMTFSDGAKLGNSSSPAPTPDLSTG</sequence>
<reference evidence="1 2" key="1">
    <citation type="submission" date="2017-05" db="EMBL/GenBank/DDBJ databases">
        <authorList>
            <person name="Song R."/>
            <person name="Chenine A.L."/>
            <person name="Ruprecht R.M."/>
        </authorList>
    </citation>
    <scope>NUCLEOTIDE SEQUENCE [LARGE SCALE GENOMIC DNA]</scope>
    <source>
        <strain evidence="1 2">CECT 8663</strain>
    </source>
</reference>
<proteinExistence type="predicted"/>
<dbReference type="OrthoDB" id="7858389at2"/>